<feature type="domain" description="Transcription regulator PadR N-terminal" evidence="1">
    <location>
        <begin position="14"/>
        <end position="87"/>
    </location>
</feature>
<dbReference type="PANTHER" id="PTHR33169:SF14">
    <property type="entry name" value="TRANSCRIPTIONAL REGULATOR RV3488"/>
    <property type="match status" value="1"/>
</dbReference>
<dbReference type="AlphaFoldDB" id="A0A2T2WVR4"/>
<dbReference type="Proteomes" id="UP000242972">
    <property type="component" value="Unassembled WGS sequence"/>
</dbReference>
<dbReference type="InterPro" id="IPR052509">
    <property type="entry name" value="Metal_resp_DNA-bind_regulator"/>
</dbReference>
<sequence length="117" mass="13575">MAKYQTGKHLEAFILLYLSQSSAHGGSILQWLHEALPNVWTIDSGRVYRVLRELEESGALQSHWVTEDTGAPLREYTLTDFGKHQLALWRDEISVRRDSLSRFLSWYDAWLGDEPQK</sequence>
<accession>A0A2T2WVR4</accession>
<dbReference type="Pfam" id="PF03551">
    <property type="entry name" value="PadR"/>
    <property type="match status" value="1"/>
</dbReference>
<evidence type="ECO:0000259" key="1">
    <source>
        <dbReference type="Pfam" id="PF03551"/>
    </source>
</evidence>
<proteinExistence type="predicted"/>
<dbReference type="InterPro" id="IPR005149">
    <property type="entry name" value="Tscrpt_reg_PadR_N"/>
</dbReference>
<dbReference type="InterPro" id="IPR036388">
    <property type="entry name" value="WH-like_DNA-bd_sf"/>
</dbReference>
<dbReference type="EMBL" id="PXYW01000126">
    <property type="protein sequence ID" value="PSR26315.1"/>
    <property type="molecule type" value="Genomic_DNA"/>
</dbReference>
<evidence type="ECO:0000313" key="2">
    <source>
        <dbReference type="EMBL" id="PSR26315.1"/>
    </source>
</evidence>
<dbReference type="InterPro" id="IPR036390">
    <property type="entry name" value="WH_DNA-bd_sf"/>
</dbReference>
<gene>
    <name evidence="2" type="ORF">C7B46_20075</name>
</gene>
<evidence type="ECO:0000313" key="3">
    <source>
        <dbReference type="Proteomes" id="UP000242972"/>
    </source>
</evidence>
<dbReference type="SUPFAM" id="SSF46785">
    <property type="entry name" value="Winged helix' DNA-binding domain"/>
    <property type="match status" value="1"/>
</dbReference>
<dbReference type="PANTHER" id="PTHR33169">
    <property type="entry name" value="PADR-FAMILY TRANSCRIPTIONAL REGULATOR"/>
    <property type="match status" value="1"/>
</dbReference>
<reference evidence="2 3" key="1">
    <citation type="journal article" date="2014" name="BMC Genomics">
        <title>Comparison of environmental and isolate Sulfobacillus genomes reveals diverse carbon, sulfur, nitrogen, and hydrogen metabolisms.</title>
        <authorList>
            <person name="Justice N.B."/>
            <person name="Norman A."/>
            <person name="Brown C.T."/>
            <person name="Singh A."/>
            <person name="Thomas B.C."/>
            <person name="Banfield J.F."/>
        </authorList>
    </citation>
    <scope>NUCLEOTIDE SEQUENCE [LARGE SCALE GENOMIC DNA]</scope>
    <source>
        <strain evidence="2">AMDSBA4</strain>
    </source>
</reference>
<dbReference type="Gene3D" id="1.10.10.10">
    <property type="entry name" value="Winged helix-like DNA-binding domain superfamily/Winged helix DNA-binding domain"/>
    <property type="match status" value="1"/>
</dbReference>
<organism evidence="2 3">
    <name type="scientific">Sulfobacillus benefaciens</name>
    <dbReference type="NCBI Taxonomy" id="453960"/>
    <lineage>
        <taxon>Bacteria</taxon>
        <taxon>Bacillati</taxon>
        <taxon>Bacillota</taxon>
        <taxon>Clostridia</taxon>
        <taxon>Eubacteriales</taxon>
        <taxon>Clostridiales Family XVII. Incertae Sedis</taxon>
        <taxon>Sulfobacillus</taxon>
    </lineage>
</organism>
<name>A0A2T2WVR4_9FIRM</name>
<protein>
    <submittedName>
        <fullName evidence="2">PadR family transcriptional regulator</fullName>
    </submittedName>
</protein>
<comment type="caution">
    <text evidence="2">The sequence shown here is derived from an EMBL/GenBank/DDBJ whole genome shotgun (WGS) entry which is preliminary data.</text>
</comment>